<protein>
    <submittedName>
        <fullName evidence="1">Uncharacterized protein</fullName>
    </submittedName>
</protein>
<sequence>MLVPTRKKHFSGQVPRTPCGDWTITEPAVQVACSRYSLVASEHIFQIAIWMAAYSAMGLGEICNRRKKDLQITPVRSRYMGSGLKDALGRVLGLESSRQAGQMVALEQAFLWFKARVSLPVGIMVPALRNTVSVQCRNMDVHLRQIVTGIFDIFGIFMHILL</sequence>
<reference evidence="1" key="1">
    <citation type="journal article" date="2021" name="Polymers (Basel)">
        <title>Highly Stretchable Bacterial Cellulose Produced by Komagataeibacter hansenii SI1.</title>
        <authorList>
            <person name="Cielecka I."/>
            <person name="Ryngajllo M."/>
            <person name="Maniukiewicz W."/>
            <person name="Bielecki S."/>
        </authorList>
    </citation>
    <scope>NUCLEOTIDE SEQUENCE</scope>
    <source>
        <strain evidence="1">SI1</strain>
    </source>
</reference>
<dbReference type="Proteomes" id="UP001202887">
    <property type="component" value="Unassembled WGS sequence"/>
</dbReference>
<organism evidence="1 2">
    <name type="scientific">Novacetimonas hansenii</name>
    <name type="common">Komagataeibacter hansenii</name>
    <dbReference type="NCBI Taxonomy" id="436"/>
    <lineage>
        <taxon>Bacteria</taxon>
        <taxon>Pseudomonadati</taxon>
        <taxon>Pseudomonadota</taxon>
        <taxon>Alphaproteobacteria</taxon>
        <taxon>Acetobacterales</taxon>
        <taxon>Acetobacteraceae</taxon>
        <taxon>Novacetimonas</taxon>
    </lineage>
</organism>
<gene>
    <name evidence="1" type="ORF">K1W68_11995</name>
</gene>
<proteinExistence type="predicted"/>
<comment type="caution">
    <text evidence="1">The sequence shown here is derived from an EMBL/GenBank/DDBJ whole genome shotgun (WGS) entry which is preliminary data.</text>
</comment>
<dbReference type="AlphaFoldDB" id="A0AAW5EV41"/>
<dbReference type="EMBL" id="JAIBCX010000034">
    <property type="protein sequence ID" value="MCJ8354698.1"/>
    <property type="molecule type" value="Genomic_DNA"/>
</dbReference>
<accession>A0AAW5EV41</accession>
<evidence type="ECO:0000313" key="1">
    <source>
        <dbReference type="EMBL" id="MCJ8354698.1"/>
    </source>
</evidence>
<dbReference type="RefSeq" id="WP_247067426.1">
    <property type="nucleotide sequence ID" value="NZ_CP094848.1"/>
</dbReference>
<evidence type="ECO:0000313" key="2">
    <source>
        <dbReference type="Proteomes" id="UP001202887"/>
    </source>
</evidence>
<name>A0AAW5EV41_NOVHA</name>
<reference evidence="1" key="2">
    <citation type="submission" date="2022-03" db="EMBL/GenBank/DDBJ databases">
        <authorList>
            <person name="Ryngajllo M."/>
            <person name="Jacek P."/>
            <person name="Kubiak K."/>
        </authorList>
    </citation>
    <scope>NUCLEOTIDE SEQUENCE</scope>
    <source>
        <strain evidence="1">SI1</strain>
    </source>
</reference>